<name>A0A4Y7RUU8_9FIRM</name>
<dbReference type="Pfam" id="PF03061">
    <property type="entry name" value="4HBT"/>
    <property type="match status" value="1"/>
</dbReference>
<evidence type="ECO:0000256" key="1">
    <source>
        <dbReference type="ARBA" id="ARBA00022801"/>
    </source>
</evidence>
<dbReference type="SUPFAM" id="SSF54637">
    <property type="entry name" value="Thioesterase/thiol ester dehydrase-isomerase"/>
    <property type="match status" value="1"/>
</dbReference>
<feature type="domain" description="Thioesterase" evidence="2">
    <location>
        <begin position="94"/>
        <end position="165"/>
    </location>
</feature>
<evidence type="ECO:0000259" key="2">
    <source>
        <dbReference type="Pfam" id="PF03061"/>
    </source>
</evidence>
<keyword evidence="4" id="KW-1185">Reference proteome</keyword>
<dbReference type="EMBL" id="QFFZ01000005">
    <property type="protein sequence ID" value="TEB12768.1"/>
    <property type="molecule type" value="Genomic_DNA"/>
</dbReference>
<dbReference type="Gene3D" id="3.10.129.10">
    <property type="entry name" value="Hotdog Thioesterase"/>
    <property type="match status" value="1"/>
</dbReference>
<sequence>MRVILLHIKRTPKDCWRIILLEGKIFSAGWVFYKPTAVGAEGRKIDKNVESCRQRLDKDNFARHLGINLLEIKPGYARASMRVTSELLNGAALTHGSAVFALADIVFAAASNSHGSLALALNVSINFLKATSEGSLLTAEAREENLTRKTGLYRLEVREESGDLVALADGIAYRVGNK</sequence>
<dbReference type="PANTHER" id="PTHR42856">
    <property type="entry name" value="ACYL-COENZYME A THIOESTERASE PAAI"/>
    <property type="match status" value="1"/>
</dbReference>
<dbReference type="InterPro" id="IPR006683">
    <property type="entry name" value="Thioestr_dom"/>
</dbReference>
<dbReference type="CDD" id="cd03443">
    <property type="entry name" value="PaaI_thioesterase"/>
    <property type="match status" value="1"/>
</dbReference>
<proteinExistence type="predicted"/>
<dbReference type="OrthoDB" id="286702at2"/>
<dbReference type="NCBIfam" id="TIGR00369">
    <property type="entry name" value="unchar_dom_1"/>
    <property type="match status" value="1"/>
</dbReference>
<accession>A0A4Y7RUU8</accession>
<dbReference type="InterPro" id="IPR003736">
    <property type="entry name" value="PAAI_dom"/>
</dbReference>
<reference evidence="3 4" key="1">
    <citation type="journal article" date="2018" name="Environ. Microbiol.">
        <title>Novel energy conservation strategies and behaviour of Pelotomaculum schinkii driving syntrophic propionate catabolism.</title>
        <authorList>
            <person name="Hidalgo-Ahumada C.A.P."/>
            <person name="Nobu M.K."/>
            <person name="Narihiro T."/>
            <person name="Tamaki H."/>
            <person name="Liu W.T."/>
            <person name="Kamagata Y."/>
            <person name="Stams A.J.M."/>
            <person name="Imachi H."/>
            <person name="Sousa D.Z."/>
        </authorList>
    </citation>
    <scope>NUCLEOTIDE SEQUENCE [LARGE SCALE GENOMIC DNA]</scope>
    <source>
        <strain evidence="3 4">MGP</strain>
    </source>
</reference>
<evidence type="ECO:0000313" key="4">
    <source>
        <dbReference type="Proteomes" id="UP000297597"/>
    </source>
</evidence>
<dbReference type="InterPro" id="IPR029069">
    <property type="entry name" value="HotDog_dom_sf"/>
</dbReference>
<comment type="caution">
    <text evidence="3">The sequence shown here is derived from an EMBL/GenBank/DDBJ whole genome shotgun (WGS) entry which is preliminary data.</text>
</comment>
<evidence type="ECO:0000313" key="3">
    <source>
        <dbReference type="EMBL" id="TEB12768.1"/>
    </source>
</evidence>
<dbReference type="EC" id="3.1.2.-" evidence="3"/>
<gene>
    <name evidence="3" type="primary">paaI_1</name>
    <name evidence="3" type="ORF">Pmgp_00743</name>
</gene>
<dbReference type="GO" id="GO:0016289">
    <property type="term" value="F:acyl-CoA hydrolase activity"/>
    <property type="evidence" value="ECO:0007669"/>
    <property type="project" value="UniProtKB-ARBA"/>
</dbReference>
<dbReference type="InterPro" id="IPR052723">
    <property type="entry name" value="Acyl-CoA_thioesterase_PaaI"/>
</dbReference>
<keyword evidence="1 3" id="KW-0378">Hydrolase</keyword>
<organism evidence="3 4">
    <name type="scientific">Pelotomaculum propionicicum</name>
    <dbReference type="NCBI Taxonomy" id="258475"/>
    <lineage>
        <taxon>Bacteria</taxon>
        <taxon>Bacillati</taxon>
        <taxon>Bacillota</taxon>
        <taxon>Clostridia</taxon>
        <taxon>Eubacteriales</taxon>
        <taxon>Desulfotomaculaceae</taxon>
        <taxon>Pelotomaculum</taxon>
    </lineage>
</organism>
<dbReference type="RefSeq" id="WP_134212623.1">
    <property type="nucleotide sequence ID" value="NZ_QFFZ01000005.1"/>
</dbReference>
<dbReference type="PANTHER" id="PTHR42856:SF1">
    <property type="entry name" value="ACYL-COENZYME A THIOESTERASE PAAI"/>
    <property type="match status" value="1"/>
</dbReference>
<dbReference type="Proteomes" id="UP000297597">
    <property type="component" value="Unassembled WGS sequence"/>
</dbReference>
<protein>
    <submittedName>
        <fullName evidence="3">Acyl-coenzyme A thioesterase PaaI</fullName>
        <ecNumber evidence="3">3.1.2.-</ecNumber>
    </submittedName>
</protein>
<dbReference type="AlphaFoldDB" id="A0A4Y7RUU8"/>